<dbReference type="Proteomes" id="UP000789525">
    <property type="component" value="Unassembled WGS sequence"/>
</dbReference>
<name>A0ACA9NUG2_9GLOM</name>
<organism evidence="1 2">
    <name type="scientific">Acaulospora colombiana</name>
    <dbReference type="NCBI Taxonomy" id="27376"/>
    <lineage>
        <taxon>Eukaryota</taxon>
        <taxon>Fungi</taxon>
        <taxon>Fungi incertae sedis</taxon>
        <taxon>Mucoromycota</taxon>
        <taxon>Glomeromycotina</taxon>
        <taxon>Glomeromycetes</taxon>
        <taxon>Diversisporales</taxon>
        <taxon>Acaulosporaceae</taxon>
        <taxon>Acaulospora</taxon>
    </lineage>
</organism>
<comment type="caution">
    <text evidence="1">The sequence shown here is derived from an EMBL/GenBank/DDBJ whole genome shotgun (WGS) entry which is preliminary data.</text>
</comment>
<proteinExistence type="predicted"/>
<accession>A0ACA9NUG2</accession>
<evidence type="ECO:0000313" key="1">
    <source>
        <dbReference type="EMBL" id="CAG8669145.1"/>
    </source>
</evidence>
<evidence type="ECO:0000313" key="2">
    <source>
        <dbReference type="Proteomes" id="UP000789525"/>
    </source>
</evidence>
<sequence>EHLPAALDIIVATELIDPNTGAALPMRTLHEVASLFNTEEAPAVWTDIGGFIGARCLCESRLQLWLAIATLALVARSSLQPPLVLQSITARKLRLENESESSSGKVGEGHLKSSQGFMCKREKGPVPKQDIDKQITKKVGTR</sequence>
<reference evidence="1" key="1">
    <citation type="submission" date="2021-06" db="EMBL/GenBank/DDBJ databases">
        <authorList>
            <person name="Kallberg Y."/>
            <person name="Tangrot J."/>
            <person name="Rosling A."/>
        </authorList>
    </citation>
    <scope>NUCLEOTIDE SEQUENCE</scope>
    <source>
        <strain evidence="1">CL356</strain>
    </source>
</reference>
<keyword evidence="2" id="KW-1185">Reference proteome</keyword>
<protein>
    <submittedName>
        <fullName evidence="1">4084_t:CDS:1</fullName>
    </submittedName>
</protein>
<dbReference type="EMBL" id="CAJVPT010024178">
    <property type="protein sequence ID" value="CAG8669145.1"/>
    <property type="molecule type" value="Genomic_DNA"/>
</dbReference>
<feature type="non-terminal residue" evidence="1">
    <location>
        <position position="1"/>
    </location>
</feature>
<gene>
    <name evidence="1" type="ORF">ACOLOM_LOCUS8881</name>
</gene>